<dbReference type="Proteomes" id="UP001055879">
    <property type="component" value="Linkage Group LG01"/>
</dbReference>
<gene>
    <name evidence="1" type="ORF">L6452_03957</name>
</gene>
<dbReference type="EMBL" id="CM042047">
    <property type="protein sequence ID" value="KAI3772764.1"/>
    <property type="molecule type" value="Genomic_DNA"/>
</dbReference>
<reference evidence="2" key="1">
    <citation type="journal article" date="2022" name="Mol. Ecol. Resour.">
        <title>The genomes of chicory, endive, great burdock and yacon provide insights into Asteraceae palaeo-polyploidization history and plant inulin production.</title>
        <authorList>
            <person name="Fan W."/>
            <person name="Wang S."/>
            <person name="Wang H."/>
            <person name="Wang A."/>
            <person name="Jiang F."/>
            <person name="Liu H."/>
            <person name="Zhao H."/>
            <person name="Xu D."/>
            <person name="Zhang Y."/>
        </authorList>
    </citation>
    <scope>NUCLEOTIDE SEQUENCE [LARGE SCALE GENOMIC DNA]</scope>
    <source>
        <strain evidence="2">cv. Niubang</strain>
    </source>
</reference>
<comment type="caution">
    <text evidence="1">The sequence shown here is derived from an EMBL/GenBank/DDBJ whole genome shotgun (WGS) entry which is preliminary data.</text>
</comment>
<keyword evidence="2" id="KW-1185">Reference proteome</keyword>
<sequence>MQDFSLAQLHHARRFWFTGSEIWIEVHRSLPVWVDPGFALGLWLHRAAPVLGLSQVHQKHKDLAMNDYLPFIPSDTTMRKEKEKIVKLFMVVGVEGELFNTSCGGP</sequence>
<accession>A0ACB9FN39</accession>
<organism evidence="1 2">
    <name type="scientific">Arctium lappa</name>
    <name type="common">Greater burdock</name>
    <name type="synonym">Lappa major</name>
    <dbReference type="NCBI Taxonomy" id="4217"/>
    <lineage>
        <taxon>Eukaryota</taxon>
        <taxon>Viridiplantae</taxon>
        <taxon>Streptophyta</taxon>
        <taxon>Embryophyta</taxon>
        <taxon>Tracheophyta</taxon>
        <taxon>Spermatophyta</taxon>
        <taxon>Magnoliopsida</taxon>
        <taxon>eudicotyledons</taxon>
        <taxon>Gunneridae</taxon>
        <taxon>Pentapetalae</taxon>
        <taxon>asterids</taxon>
        <taxon>campanulids</taxon>
        <taxon>Asterales</taxon>
        <taxon>Asteraceae</taxon>
        <taxon>Carduoideae</taxon>
        <taxon>Cardueae</taxon>
        <taxon>Arctiinae</taxon>
        <taxon>Arctium</taxon>
    </lineage>
</organism>
<name>A0ACB9FN39_ARCLA</name>
<protein>
    <submittedName>
        <fullName evidence="1">Uncharacterized protein</fullName>
    </submittedName>
</protein>
<reference evidence="1 2" key="2">
    <citation type="journal article" date="2022" name="Mol. Ecol. Resour.">
        <title>The genomes of chicory, endive, great burdock and yacon provide insights into Asteraceae paleo-polyploidization history and plant inulin production.</title>
        <authorList>
            <person name="Fan W."/>
            <person name="Wang S."/>
            <person name="Wang H."/>
            <person name="Wang A."/>
            <person name="Jiang F."/>
            <person name="Liu H."/>
            <person name="Zhao H."/>
            <person name="Xu D."/>
            <person name="Zhang Y."/>
        </authorList>
    </citation>
    <scope>NUCLEOTIDE SEQUENCE [LARGE SCALE GENOMIC DNA]</scope>
    <source>
        <strain evidence="2">cv. Niubang</strain>
    </source>
</reference>
<evidence type="ECO:0000313" key="2">
    <source>
        <dbReference type="Proteomes" id="UP001055879"/>
    </source>
</evidence>
<evidence type="ECO:0000313" key="1">
    <source>
        <dbReference type="EMBL" id="KAI3772764.1"/>
    </source>
</evidence>
<proteinExistence type="predicted"/>